<evidence type="ECO:0000256" key="4">
    <source>
        <dbReference type="ARBA" id="ARBA00022989"/>
    </source>
</evidence>
<dbReference type="InterPro" id="IPR020846">
    <property type="entry name" value="MFS_dom"/>
</dbReference>
<keyword evidence="3 8" id="KW-0812">Transmembrane</keyword>
<name>A0A6U6NAR8_9DINO</name>
<organism evidence="10">
    <name type="scientific">Zooxanthella nutricula</name>
    <dbReference type="NCBI Taxonomy" id="1333877"/>
    <lineage>
        <taxon>Eukaryota</taxon>
        <taxon>Sar</taxon>
        <taxon>Alveolata</taxon>
        <taxon>Dinophyceae</taxon>
        <taxon>Peridiniales</taxon>
        <taxon>Peridiniales incertae sedis</taxon>
        <taxon>Zooxanthella</taxon>
    </lineage>
</organism>
<dbReference type="InterPro" id="IPR036259">
    <property type="entry name" value="MFS_trans_sf"/>
</dbReference>
<feature type="transmembrane region" description="Helical" evidence="8">
    <location>
        <begin position="390"/>
        <end position="416"/>
    </location>
</feature>
<reference evidence="10" key="1">
    <citation type="submission" date="2021-01" db="EMBL/GenBank/DDBJ databases">
        <authorList>
            <person name="Corre E."/>
            <person name="Pelletier E."/>
            <person name="Niang G."/>
            <person name="Scheremetjew M."/>
            <person name="Finn R."/>
            <person name="Kale V."/>
            <person name="Holt S."/>
            <person name="Cochrane G."/>
            <person name="Meng A."/>
            <person name="Brown T."/>
            <person name="Cohen L."/>
        </authorList>
    </citation>
    <scope>NUCLEOTIDE SEQUENCE</scope>
    <source>
        <strain evidence="10">RCC3387</strain>
    </source>
</reference>
<feature type="transmembrane region" description="Helical" evidence="8">
    <location>
        <begin position="198"/>
        <end position="219"/>
    </location>
</feature>
<keyword evidence="2" id="KW-0813">Transport</keyword>
<dbReference type="Pfam" id="PF07690">
    <property type="entry name" value="MFS_1"/>
    <property type="match status" value="1"/>
</dbReference>
<evidence type="ECO:0000256" key="2">
    <source>
        <dbReference type="ARBA" id="ARBA00022448"/>
    </source>
</evidence>
<dbReference type="EMBL" id="HBGW01046513">
    <property type="protein sequence ID" value="CAD9574670.1"/>
    <property type="molecule type" value="Transcribed_RNA"/>
</dbReference>
<evidence type="ECO:0000259" key="9">
    <source>
        <dbReference type="PROSITE" id="PS50850"/>
    </source>
</evidence>
<dbReference type="InterPro" id="IPR044770">
    <property type="entry name" value="MFS_spinster-like"/>
</dbReference>
<feature type="region of interest" description="Disordered" evidence="7">
    <location>
        <begin position="1"/>
        <end position="23"/>
    </location>
</feature>
<dbReference type="PROSITE" id="PS00217">
    <property type="entry name" value="SUGAR_TRANSPORT_2"/>
    <property type="match status" value="1"/>
</dbReference>
<feature type="compositionally biased region" description="Polar residues" evidence="7">
    <location>
        <begin position="14"/>
        <end position="23"/>
    </location>
</feature>
<keyword evidence="5 8" id="KW-0472">Membrane</keyword>
<evidence type="ECO:0000313" key="10">
    <source>
        <dbReference type="EMBL" id="CAD9574670.1"/>
    </source>
</evidence>
<dbReference type="PROSITE" id="PS50850">
    <property type="entry name" value="MFS"/>
    <property type="match status" value="1"/>
</dbReference>
<dbReference type="InterPro" id="IPR011701">
    <property type="entry name" value="MFS"/>
</dbReference>
<keyword evidence="4 8" id="KW-1133">Transmembrane helix</keyword>
<dbReference type="GO" id="GO:0022857">
    <property type="term" value="F:transmembrane transporter activity"/>
    <property type="evidence" value="ECO:0007669"/>
    <property type="project" value="InterPro"/>
</dbReference>
<proteinExistence type="inferred from homology"/>
<gene>
    <name evidence="10" type="ORF">BRAN1462_LOCUS29598</name>
</gene>
<feature type="domain" description="Major facilitator superfamily (MFS) profile" evidence="9">
    <location>
        <begin position="39"/>
        <end position="471"/>
    </location>
</feature>
<feature type="region of interest" description="Disordered" evidence="7">
    <location>
        <begin position="476"/>
        <end position="498"/>
    </location>
</feature>
<dbReference type="PANTHER" id="PTHR23505">
    <property type="entry name" value="SPINSTER"/>
    <property type="match status" value="1"/>
</dbReference>
<evidence type="ECO:0000256" key="6">
    <source>
        <dbReference type="ARBA" id="ARBA00024338"/>
    </source>
</evidence>
<comment type="similarity">
    <text evidence="6">Belongs to the major facilitator superfamily. Spinster (TC 2.A.1.49) family.</text>
</comment>
<protein>
    <recommendedName>
        <fullName evidence="9">Major facilitator superfamily (MFS) profile domain-containing protein</fullName>
    </recommendedName>
</protein>
<evidence type="ECO:0000256" key="8">
    <source>
        <dbReference type="SAM" id="Phobius"/>
    </source>
</evidence>
<evidence type="ECO:0000256" key="1">
    <source>
        <dbReference type="ARBA" id="ARBA00004141"/>
    </source>
</evidence>
<dbReference type="PANTHER" id="PTHR23505:SF52">
    <property type="entry name" value="MAJOR FACILITATOR SUPERFAMILY PROTEIN"/>
    <property type="match status" value="1"/>
</dbReference>
<comment type="subcellular location">
    <subcellularLocation>
        <location evidence="1">Membrane</location>
        <topology evidence="1">Multi-pass membrane protein</topology>
    </subcellularLocation>
</comment>
<feature type="transmembrane region" description="Helical" evidence="8">
    <location>
        <begin position="104"/>
        <end position="124"/>
    </location>
</feature>
<sequence length="498" mass="54250">MVPSTVEDAGSPNEGRQQTQIDPDSSYVEIRPVREKWVALVIMCLCRAAVDIDSGLLPFFFKEFQGRFGVSQTSLSTLTMTKGAVVALSAFVSGFLGERFNRPLLIGLGMLFWSVGLVLCSVAWSFDMIFIGRMLNGMALGVVEPVGWSLTAELTPPSKRGFAFGACRFVGVTCHALFGLVATSFATTTVFGVTGWRLAIQAVAVFSSLLAVAVMLLVADPSTRHLTDKSRKDVVSVFTNNMPKVLQLFRCPTLVLLLLQGPFNEAQWKVWAFLTQYLELSCFTHAQSGLIVSTFGWARGFAYLMSGYVLDWVVRRSPNRGPPVMANASKVICIVFSALIFLMLPKPAALGEGRSVLAGYMSTFVLFGLGVSLGPTVCSKILTDIVPPGLFTYVFAVELLVEDGLGSFAALLVGVVTDKVFHYDQHATWKGGCAPEEARKLGMGMFWVCTVAWSVCLCVYLMMHYTYPRDRQRPLQAMHAGAEPQREKPIGESTGGTA</sequence>
<dbReference type="AlphaFoldDB" id="A0A6U6NAR8"/>
<accession>A0A6U6NAR8</accession>
<dbReference type="SUPFAM" id="SSF103473">
    <property type="entry name" value="MFS general substrate transporter"/>
    <property type="match status" value="1"/>
</dbReference>
<feature type="transmembrane region" description="Helical" evidence="8">
    <location>
        <begin position="324"/>
        <end position="344"/>
    </location>
</feature>
<feature type="transmembrane region" description="Helical" evidence="8">
    <location>
        <begin position="130"/>
        <end position="150"/>
    </location>
</feature>
<feature type="transmembrane region" description="Helical" evidence="8">
    <location>
        <begin position="444"/>
        <end position="463"/>
    </location>
</feature>
<feature type="transmembrane region" description="Helical" evidence="8">
    <location>
        <begin position="37"/>
        <end position="60"/>
    </location>
</feature>
<dbReference type="GO" id="GO:0016020">
    <property type="term" value="C:membrane"/>
    <property type="evidence" value="ECO:0007669"/>
    <property type="project" value="UniProtKB-SubCell"/>
</dbReference>
<feature type="transmembrane region" description="Helical" evidence="8">
    <location>
        <begin position="80"/>
        <end position="97"/>
    </location>
</feature>
<feature type="transmembrane region" description="Helical" evidence="8">
    <location>
        <begin position="162"/>
        <end position="186"/>
    </location>
</feature>
<dbReference type="Gene3D" id="1.20.1250.20">
    <property type="entry name" value="MFS general substrate transporter like domains"/>
    <property type="match status" value="2"/>
</dbReference>
<evidence type="ECO:0000256" key="3">
    <source>
        <dbReference type="ARBA" id="ARBA00022692"/>
    </source>
</evidence>
<feature type="transmembrane region" description="Helical" evidence="8">
    <location>
        <begin position="356"/>
        <end position="378"/>
    </location>
</feature>
<evidence type="ECO:0000256" key="5">
    <source>
        <dbReference type="ARBA" id="ARBA00023136"/>
    </source>
</evidence>
<evidence type="ECO:0000256" key="7">
    <source>
        <dbReference type="SAM" id="MobiDB-lite"/>
    </source>
</evidence>
<dbReference type="InterPro" id="IPR005829">
    <property type="entry name" value="Sugar_transporter_CS"/>
</dbReference>